<sequence>MEDLIVFFRGYMSLSEWGYSIDKIINKLERHNPGFSKEGLKSNLIEKLNDNSFDWIKIALETKFVPTADDMPPREFKIDDLLIYSGLVGTISNREAKLAEEEREKLSDQLKDIEIHSFSNIHELMDSEQFSWLRFATKHDYKLAFGEIYYTKEDVVFHVKKAAWEYLFPDTLDQERMELISHECNKLLKGYTANDGWMDMDEMVEVVSQTYPEVDIYLLSKVNWDKKIQSLNHFRNPIALGFKRHLL</sequence>
<evidence type="ECO:0000313" key="2">
    <source>
        <dbReference type="Proteomes" id="UP000614216"/>
    </source>
</evidence>
<dbReference type="EMBL" id="JAEUGD010000066">
    <property type="protein sequence ID" value="MBL6449093.1"/>
    <property type="molecule type" value="Genomic_DNA"/>
</dbReference>
<keyword evidence="2" id="KW-1185">Reference proteome</keyword>
<name>A0A937G2Z8_9BACT</name>
<reference evidence="1" key="1">
    <citation type="submission" date="2021-01" db="EMBL/GenBank/DDBJ databases">
        <title>Fulvivirga kasyanovii gen. nov., sp nov., a novel member of the phylum Bacteroidetes isolated from seawater in a mussel farm.</title>
        <authorList>
            <person name="Zhao L.-H."/>
            <person name="Wang Z.-J."/>
        </authorList>
    </citation>
    <scope>NUCLEOTIDE SEQUENCE</scope>
    <source>
        <strain evidence="1">29W222</strain>
    </source>
</reference>
<evidence type="ECO:0000313" key="1">
    <source>
        <dbReference type="EMBL" id="MBL6449093.1"/>
    </source>
</evidence>
<proteinExistence type="predicted"/>
<organism evidence="1 2">
    <name type="scientific">Fulvivirga marina</name>
    <dbReference type="NCBI Taxonomy" id="2494733"/>
    <lineage>
        <taxon>Bacteria</taxon>
        <taxon>Pseudomonadati</taxon>
        <taxon>Bacteroidota</taxon>
        <taxon>Cytophagia</taxon>
        <taxon>Cytophagales</taxon>
        <taxon>Fulvivirgaceae</taxon>
        <taxon>Fulvivirga</taxon>
    </lineage>
</organism>
<dbReference type="RefSeq" id="WP_202858623.1">
    <property type="nucleotide sequence ID" value="NZ_JAEUGD010000066.1"/>
</dbReference>
<dbReference type="AlphaFoldDB" id="A0A937G2Z8"/>
<gene>
    <name evidence="1" type="ORF">JMN32_22470</name>
</gene>
<accession>A0A937G2Z8</accession>
<comment type="caution">
    <text evidence="1">The sequence shown here is derived from an EMBL/GenBank/DDBJ whole genome shotgun (WGS) entry which is preliminary data.</text>
</comment>
<protein>
    <submittedName>
        <fullName evidence="1">Uncharacterized protein</fullName>
    </submittedName>
</protein>
<dbReference type="Proteomes" id="UP000614216">
    <property type="component" value="Unassembled WGS sequence"/>
</dbReference>